<comment type="caution">
    <text evidence="6">The sequence shown here is derived from an EMBL/GenBank/DDBJ whole genome shotgun (WGS) entry which is preliminary data.</text>
</comment>
<keyword evidence="3" id="KW-0479">Metal-binding</keyword>
<dbReference type="GO" id="GO:0016491">
    <property type="term" value="F:oxidoreductase activity"/>
    <property type="evidence" value="ECO:0007669"/>
    <property type="project" value="UniProtKB-KW"/>
</dbReference>
<dbReference type="Gene3D" id="3.40.50.720">
    <property type="entry name" value="NAD(P)-binding Rossmann-like Domain"/>
    <property type="match status" value="1"/>
</dbReference>
<proteinExistence type="inferred from homology"/>
<dbReference type="GO" id="GO:0046872">
    <property type="term" value="F:metal ion binding"/>
    <property type="evidence" value="ECO:0007669"/>
    <property type="project" value="UniProtKB-KW"/>
</dbReference>
<gene>
    <name evidence="6" type="ORF">G3I74_07745</name>
</gene>
<dbReference type="PANTHER" id="PTHR43350">
    <property type="entry name" value="NAD-DEPENDENT ALCOHOL DEHYDROGENASE"/>
    <property type="match status" value="1"/>
</dbReference>
<name>A0A845V308_9GAMM</name>
<dbReference type="PANTHER" id="PTHR43350:SF19">
    <property type="entry name" value="D-GULOSIDE 3-DEHYDROGENASE"/>
    <property type="match status" value="1"/>
</dbReference>
<evidence type="ECO:0000313" key="7">
    <source>
        <dbReference type="Proteomes" id="UP000484885"/>
    </source>
</evidence>
<evidence type="ECO:0000256" key="5">
    <source>
        <dbReference type="ARBA" id="ARBA00023002"/>
    </source>
</evidence>
<protein>
    <submittedName>
        <fullName evidence="6">Zinc-binding alcohol dehydrogenase</fullName>
    </submittedName>
</protein>
<dbReference type="EMBL" id="JAAGSC010000040">
    <property type="protein sequence ID" value="NDY95616.1"/>
    <property type="molecule type" value="Genomic_DNA"/>
</dbReference>
<comment type="cofactor">
    <cofactor evidence="1">
        <name>Zn(2+)</name>
        <dbReference type="ChEBI" id="CHEBI:29105"/>
    </cofactor>
</comment>
<evidence type="ECO:0000313" key="6">
    <source>
        <dbReference type="EMBL" id="NDY95616.1"/>
    </source>
</evidence>
<sequence length="324" mass="34686">MTLTARAFWVREPGQGEIFEQELIEPDASEVRVRALCSGISRGTEALVFQGQVPPSQYAAMRAPFQEGDFPGPVKYGYASVGRVEHGPAQLQGQPVFCLFPHQDRYVVPASAVLPLPDEVPPERAVLAANAETALNVVWDAGVGPGDRVGVIGGGVVGCLVAWLAARIPGTRVTLVDLQPERAALADLLGAHFAQPAQAPEDQDVVIHTSASEAGLATALGCAGTEACVVEASWYGTAQPSAPFGEAFHARRLTLRSSQVGQLPPARRPRWDHRRRLALALALLDDPRLDTLISGQSRFDELPQLMPRLAEGSGEVLCHRIVYS</sequence>
<evidence type="ECO:0000256" key="3">
    <source>
        <dbReference type="ARBA" id="ARBA00022723"/>
    </source>
</evidence>
<dbReference type="InterPro" id="IPR036291">
    <property type="entry name" value="NAD(P)-bd_dom_sf"/>
</dbReference>
<dbReference type="CDD" id="cd08255">
    <property type="entry name" value="2-desacetyl-2-hydroxyethyl_bacteriochlorophyllide_like"/>
    <property type="match status" value="1"/>
</dbReference>
<evidence type="ECO:0000256" key="4">
    <source>
        <dbReference type="ARBA" id="ARBA00022833"/>
    </source>
</evidence>
<comment type="similarity">
    <text evidence="2">Belongs to the zinc-containing alcohol dehydrogenase family.</text>
</comment>
<dbReference type="Proteomes" id="UP000484885">
    <property type="component" value="Unassembled WGS sequence"/>
</dbReference>
<evidence type="ECO:0000256" key="1">
    <source>
        <dbReference type="ARBA" id="ARBA00001947"/>
    </source>
</evidence>
<dbReference type="InterPro" id="IPR011032">
    <property type="entry name" value="GroES-like_sf"/>
</dbReference>
<keyword evidence="4" id="KW-0862">Zinc</keyword>
<evidence type="ECO:0000256" key="2">
    <source>
        <dbReference type="ARBA" id="ARBA00008072"/>
    </source>
</evidence>
<dbReference type="SUPFAM" id="SSF50129">
    <property type="entry name" value="GroES-like"/>
    <property type="match status" value="1"/>
</dbReference>
<dbReference type="SUPFAM" id="SSF51735">
    <property type="entry name" value="NAD(P)-binding Rossmann-fold domains"/>
    <property type="match status" value="1"/>
</dbReference>
<dbReference type="RefSeq" id="WP_164211014.1">
    <property type="nucleotide sequence ID" value="NZ_JAAGSC010000040.1"/>
</dbReference>
<reference evidence="6 7" key="1">
    <citation type="submission" date="2020-02" db="EMBL/GenBank/DDBJ databases">
        <authorList>
            <person name="Zhang X.-Y."/>
        </authorList>
    </citation>
    <scope>NUCLEOTIDE SEQUENCE [LARGE SCALE GENOMIC DNA]</scope>
    <source>
        <strain evidence="6 7">C33</strain>
    </source>
</reference>
<keyword evidence="7" id="KW-1185">Reference proteome</keyword>
<organism evidence="6 7">
    <name type="scientific">Wenzhouxiangella limi</name>
    <dbReference type="NCBI Taxonomy" id="2707351"/>
    <lineage>
        <taxon>Bacteria</taxon>
        <taxon>Pseudomonadati</taxon>
        <taxon>Pseudomonadota</taxon>
        <taxon>Gammaproteobacteria</taxon>
        <taxon>Chromatiales</taxon>
        <taxon>Wenzhouxiangellaceae</taxon>
        <taxon>Wenzhouxiangella</taxon>
    </lineage>
</organism>
<keyword evidence="5" id="KW-0560">Oxidoreductase</keyword>
<dbReference type="Gene3D" id="3.90.180.10">
    <property type="entry name" value="Medium-chain alcohol dehydrogenases, catalytic domain"/>
    <property type="match status" value="1"/>
</dbReference>
<dbReference type="AlphaFoldDB" id="A0A845V308"/>
<accession>A0A845V308</accession>